<dbReference type="AlphaFoldDB" id="A0A0F9H738"/>
<sequence>MRSSRNKYLISILCVAFFLVVGDCISTYLCLTTPLPEGVKVQEANLMSQWMFQYWGLVPGLMIFLAVKSISLCIIYKWAQTHHITHLFFRGTMTVTILSTGYVNYNNWSIYYKLLQG</sequence>
<proteinExistence type="predicted"/>
<protein>
    <recommendedName>
        <fullName evidence="3">DUF5658 domain-containing protein</fullName>
    </recommendedName>
</protein>
<dbReference type="EMBL" id="LAZR01015892">
    <property type="protein sequence ID" value="KKM06899.1"/>
    <property type="molecule type" value="Genomic_DNA"/>
</dbReference>
<gene>
    <name evidence="2" type="ORF">LCGC14_1739430</name>
</gene>
<evidence type="ECO:0000256" key="1">
    <source>
        <dbReference type="SAM" id="Phobius"/>
    </source>
</evidence>
<accession>A0A0F9H738</accession>
<keyword evidence="1" id="KW-0472">Membrane</keyword>
<name>A0A0F9H738_9ZZZZ</name>
<keyword evidence="1" id="KW-1133">Transmembrane helix</keyword>
<reference evidence="2" key="1">
    <citation type="journal article" date="2015" name="Nature">
        <title>Complex archaea that bridge the gap between prokaryotes and eukaryotes.</title>
        <authorList>
            <person name="Spang A."/>
            <person name="Saw J.H."/>
            <person name="Jorgensen S.L."/>
            <person name="Zaremba-Niedzwiedzka K."/>
            <person name="Martijn J."/>
            <person name="Lind A.E."/>
            <person name="van Eijk R."/>
            <person name="Schleper C."/>
            <person name="Guy L."/>
            <person name="Ettema T.J."/>
        </authorList>
    </citation>
    <scope>NUCLEOTIDE SEQUENCE</scope>
</reference>
<feature type="transmembrane region" description="Helical" evidence="1">
    <location>
        <begin position="50"/>
        <end position="75"/>
    </location>
</feature>
<feature type="transmembrane region" description="Helical" evidence="1">
    <location>
        <begin position="87"/>
        <end position="105"/>
    </location>
</feature>
<organism evidence="2">
    <name type="scientific">marine sediment metagenome</name>
    <dbReference type="NCBI Taxonomy" id="412755"/>
    <lineage>
        <taxon>unclassified sequences</taxon>
        <taxon>metagenomes</taxon>
        <taxon>ecological metagenomes</taxon>
    </lineage>
</organism>
<keyword evidence="1" id="KW-0812">Transmembrane</keyword>
<comment type="caution">
    <text evidence="2">The sequence shown here is derived from an EMBL/GenBank/DDBJ whole genome shotgun (WGS) entry which is preliminary data.</text>
</comment>
<evidence type="ECO:0000313" key="2">
    <source>
        <dbReference type="EMBL" id="KKM06899.1"/>
    </source>
</evidence>
<evidence type="ECO:0008006" key="3">
    <source>
        <dbReference type="Google" id="ProtNLM"/>
    </source>
</evidence>